<accession>G4ZFK0</accession>
<sequence length="173" mass="19910">MVTNSGNEGLITPTTSSDLKVGHCFIELNGWYTRRSSHLERPLWLMIESGEVYIYAGSIPDFENEDTAQILEGRFNFIYGDAHGVTYLLDPRYPERGMDKNTLAQLVKYLGMSRDTSREAKLMKGKKRAILEYWRSETSPPNNFVHSQACNRARDPIVQNLVFTFFKTKNFDD</sequence>
<evidence type="ECO:0000313" key="1">
    <source>
        <dbReference type="EMBL" id="EGZ17937.1"/>
    </source>
</evidence>
<dbReference type="Proteomes" id="UP000002640">
    <property type="component" value="Unassembled WGS sequence"/>
</dbReference>
<evidence type="ECO:0000313" key="2">
    <source>
        <dbReference type="Proteomes" id="UP000002640"/>
    </source>
</evidence>
<organism evidence="1 2">
    <name type="scientific">Phytophthora sojae (strain P6497)</name>
    <name type="common">Soybean stem and root rot agent</name>
    <name type="synonym">Phytophthora megasperma f. sp. glycines</name>
    <dbReference type="NCBI Taxonomy" id="1094619"/>
    <lineage>
        <taxon>Eukaryota</taxon>
        <taxon>Sar</taxon>
        <taxon>Stramenopiles</taxon>
        <taxon>Oomycota</taxon>
        <taxon>Peronosporomycetes</taxon>
        <taxon>Peronosporales</taxon>
        <taxon>Peronosporaceae</taxon>
        <taxon>Phytophthora</taxon>
    </lineage>
</organism>
<dbReference type="EMBL" id="JH159154">
    <property type="protein sequence ID" value="EGZ17937.1"/>
    <property type="molecule type" value="Genomic_DNA"/>
</dbReference>
<dbReference type="AlphaFoldDB" id="G4ZFK0"/>
<keyword evidence="2" id="KW-1185">Reference proteome</keyword>
<name>G4ZFK0_PHYSP</name>
<dbReference type="GeneID" id="20646344"/>
<proteinExistence type="predicted"/>
<dbReference type="InParanoid" id="G4ZFK0"/>
<dbReference type="KEGG" id="psoj:PHYSODRAFT_331848"/>
<gene>
    <name evidence="1" type="ORF">PHYSODRAFT_331848</name>
</gene>
<dbReference type="RefSeq" id="XP_009526995.1">
    <property type="nucleotide sequence ID" value="XM_009528700.1"/>
</dbReference>
<protein>
    <submittedName>
        <fullName evidence="1">Uncharacterized protein</fullName>
    </submittedName>
</protein>
<reference evidence="1 2" key="1">
    <citation type="journal article" date="2006" name="Science">
        <title>Phytophthora genome sequences uncover evolutionary origins and mechanisms of pathogenesis.</title>
        <authorList>
            <person name="Tyler B.M."/>
            <person name="Tripathy S."/>
            <person name="Zhang X."/>
            <person name="Dehal P."/>
            <person name="Jiang R.H."/>
            <person name="Aerts A."/>
            <person name="Arredondo F.D."/>
            <person name="Baxter L."/>
            <person name="Bensasson D."/>
            <person name="Beynon J.L."/>
            <person name="Chapman J."/>
            <person name="Damasceno C.M."/>
            <person name="Dorrance A.E."/>
            <person name="Dou D."/>
            <person name="Dickerman A.W."/>
            <person name="Dubchak I.L."/>
            <person name="Garbelotto M."/>
            <person name="Gijzen M."/>
            <person name="Gordon S.G."/>
            <person name="Govers F."/>
            <person name="Grunwald N.J."/>
            <person name="Huang W."/>
            <person name="Ivors K.L."/>
            <person name="Jones R.W."/>
            <person name="Kamoun S."/>
            <person name="Krampis K."/>
            <person name="Lamour K.H."/>
            <person name="Lee M.K."/>
            <person name="McDonald W.H."/>
            <person name="Medina M."/>
            <person name="Meijer H.J."/>
            <person name="Nordberg E.K."/>
            <person name="Maclean D.J."/>
            <person name="Ospina-Giraldo M.D."/>
            <person name="Morris P.F."/>
            <person name="Phuntumart V."/>
            <person name="Putnam N.H."/>
            <person name="Rash S."/>
            <person name="Rose J.K."/>
            <person name="Sakihama Y."/>
            <person name="Salamov A.A."/>
            <person name="Savidor A."/>
            <person name="Scheuring C.F."/>
            <person name="Smith B.M."/>
            <person name="Sobral B.W."/>
            <person name="Terry A."/>
            <person name="Torto-Alalibo T.A."/>
            <person name="Win J."/>
            <person name="Xu Z."/>
            <person name="Zhang H."/>
            <person name="Grigoriev I.V."/>
            <person name="Rokhsar D.S."/>
            <person name="Boore J.L."/>
        </authorList>
    </citation>
    <scope>NUCLEOTIDE SEQUENCE [LARGE SCALE GENOMIC DNA]</scope>
    <source>
        <strain evidence="1 2">P6497</strain>
    </source>
</reference>